<evidence type="ECO:0000256" key="1">
    <source>
        <dbReference type="SAM" id="MobiDB-lite"/>
    </source>
</evidence>
<evidence type="ECO:0000313" key="2">
    <source>
        <dbReference type="EMBL" id="TKA68397.1"/>
    </source>
</evidence>
<organism evidence="2 3">
    <name type="scientific">Cryomyces minteri</name>
    <dbReference type="NCBI Taxonomy" id="331657"/>
    <lineage>
        <taxon>Eukaryota</taxon>
        <taxon>Fungi</taxon>
        <taxon>Dikarya</taxon>
        <taxon>Ascomycota</taxon>
        <taxon>Pezizomycotina</taxon>
        <taxon>Dothideomycetes</taxon>
        <taxon>Dothideomycetes incertae sedis</taxon>
        <taxon>Cryomyces</taxon>
    </lineage>
</organism>
<name>A0A4U0WYR7_9PEZI</name>
<dbReference type="Proteomes" id="UP000308768">
    <property type="component" value="Unassembled WGS sequence"/>
</dbReference>
<feature type="region of interest" description="Disordered" evidence="1">
    <location>
        <begin position="1"/>
        <end position="47"/>
    </location>
</feature>
<dbReference type="STRING" id="331657.A0A4U0WYR7"/>
<proteinExistence type="predicted"/>
<evidence type="ECO:0000313" key="3">
    <source>
        <dbReference type="Proteomes" id="UP000308768"/>
    </source>
</evidence>
<feature type="compositionally biased region" description="Low complexity" evidence="1">
    <location>
        <begin position="27"/>
        <end position="44"/>
    </location>
</feature>
<feature type="region of interest" description="Disordered" evidence="1">
    <location>
        <begin position="867"/>
        <end position="913"/>
    </location>
</feature>
<gene>
    <name evidence="2" type="ORF">B0A49_10641</name>
</gene>
<keyword evidence="3" id="KW-1185">Reference proteome</keyword>
<feature type="compositionally biased region" description="Low complexity" evidence="1">
    <location>
        <begin position="867"/>
        <end position="912"/>
    </location>
</feature>
<feature type="compositionally biased region" description="Polar residues" evidence="1">
    <location>
        <begin position="1"/>
        <end position="25"/>
    </location>
</feature>
<dbReference type="EMBL" id="NAJN01000822">
    <property type="protein sequence ID" value="TKA68397.1"/>
    <property type="molecule type" value="Genomic_DNA"/>
</dbReference>
<protein>
    <submittedName>
        <fullName evidence="2">Uncharacterized protein</fullName>
    </submittedName>
</protein>
<comment type="caution">
    <text evidence="2">The sequence shown here is derived from an EMBL/GenBank/DDBJ whole genome shotgun (WGS) entry which is preliminary data.</text>
</comment>
<dbReference type="OrthoDB" id="3944128at2759"/>
<dbReference type="AlphaFoldDB" id="A0A4U0WYR7"/>
<reference evidence="2 3" key="1">
    <citation type="submission" date="2017-03" db="EMBL/GenBank/DDBJ databases">
        <title>Genomes of endolithic fungi from Antarctica.</title>
        <authorList>
            <person name="Coleine C."/>
            <person name="Masonjones S."/>
            <person name="Stajich J.E."/>
        </authorList>
    </citation>
    <scope>NUCLEOTIDE SEQUENCE [LARGE SCALE GENOMIC DNA]</scope>
    <source>
        <strain evidence="2 3">CCFEE 5187</strain>
    </source>
</reference>
<sequence length="945" mass="90246">AGNSASGQQLTNAPQLPQQSGQVSPPGSDTQQSGVGSGQGSNDQPNLAPAPVVVIGLSTITVGLSSPLVVGSQTVYPGAPAITISGTPVSLGSSAVVVGGSSAAIPQVPYQPTPTIPGPAPVLTYDGSAFTANPAPQYVVGGQTLVPGGPAITVSGTPVSLPAQPTAIVVGGITQPLGPPPASPSPLTVGGLTITPNSAQAYIIGSQTLEAGAPAIVVSGTSVSLAPGAAAVVIGGTTSHLGPQAQITKSPVGSNPQAITVGGSTITINSASNFVVGSQTLSVGGPGITVSGTTLSLGRSGPSTFIVVNGATQALARAPVATPPLLTIGANTYTANAATQYYLAPGQTLTAGGQVTVSGTVVSLGPSASYVVVNGVTRGLFAPTVAPQPLLNVGGTQYAANAGSSYVIAGQTLTPVGVIIVDGTTISLAASESAVVVNGVTQTLASPVITPAPIVLGSSTYTANAGSTYVIGGQTLTPGGVITESGSTVSLGPSAAIVVVNGITQTLGPAATTPAPILTVGGRTYTANAGSSYVIAGQTLTPGGVITVSGTTISLAPSAANIVVNGVKQTLASPATITAPPVLTIGGMTYTANTGTTYTIASQTLTPGGVITVSGTVISLTPSATAIVVNSVTTTLFPAGVVTTSAPLLTVGASTYTANAGTTFTIGGQTLTPGGVITVSGTIISLSASATIAVVGTVTETLFPATTTGVGSAYCVGPDTSCCGTLGAGVTGSDGVPGATSTVPSSSSTLQASATLTAPASGATNTDCALTDTGDECCARLGGGNVQCGVTSAGTHITFHCYDPSAGEECCSNLGHWRLRPPSSSSSSSSAAAAATSPSSLASGYLSTLSSTSFFRPASTATQVSTSTASAQVPVAGTSGTPSAASVSASSAPTSRTSSRTTTTSGSSSTASLPAQQTVNAAGGGAGVEGVVAVLVGVAGSVGLL</sequence>
<feature type="non-terminal residue" evidence="2">
    <location>
        <position position="1"/>
    </location>
</feature>
<accession>A0A4U0WYR7</accession>